<feature type="region of interest" description="Disordered" evidence="2">
    <location>
        <begin position="1002"/>
        <end position="1114"/>
    </location>
</feature>
<sequence>MPPTLPSALTELEMRSNLRSTLKASGVVDELTAQLRADFVRKLGAGTKSRSQAWGAASEVSSLEGPNNPNKISPEGKENARHHRSRPTMKDLAVRSLIANYLSSSGLNHTMSVFAPESGISSSGEMSVSDSLKSLGVSEFSGSFGEIVDDSGGRSVLVNLVTCLERLSNSMEAQNLKVRLHPQKHATQTRAEDNLSKKLGELQQSYEDAVHNARTNPEKGVEEKMIAFQKECEGRLASQMQNDLNRFRAHDLDMMRLEEQAKYRNEVSALRLEMKAEYDLRVQKKEEAEVRKLNNVRMQAQALEQAQYSARQEVSRELDLVRRREVDSRREIDVRKRAVELMEQRTKNLKESLEAKEIELNSHEAGLKHKYMVEFDRAREEAKKSYEAAAASLAAQQKVVDAELTSVRRDREELQRLKKDVVEKHGSVLNDDQDFDNIRMERDSLKIKLGEVESQLAAYHVHYDNDMEEEANGGGRASPDMRGRSPSPAKLVRSLSSSTGGGGVGNPMSRSWRDHRNALESELERAERELDETRALLESERERTEELRERERATFEKAATLEAVANSLKQRLEDAERATKNAVGEKEAIQCDYDAMKIEIGELRQLMLKQQNIVEMVGRKKAVGSSSSKNDMREARLEKVRQRAKEQMKLDIKILDEKEEREKLERAREGSKSSQSETVVAAANEAASTQLEAIRRLELRLAKAEANGEKMHVMLESEKDKSRYQNEMYSMLMKQQVQQAPQVVYQQVAAAPQQHSQQQPVVAAPPQSGYVAPPSVKSVVTEPPTAQQKVTEVTKATTSAAAATKPAGSGAKSENWEQEYHDFIVSQEEEQQQQQKQMKEQKVKSQLELQQAQQRLDSVEQEKRKKKEEEEALEAAEREAELEAAREREQQERQQAAAAAANNERKKKAEDAKNAKSAELDRAERKRQKEEEEAARWEAKELERKAKKELERKEREEAAKKELEEQHLREAEDRKRIAAATRLQAQGRRRRASLQFEQLKVEKAASMSAIEKAKLEREKKAAVELAKKKAEEDAERERVSKEHDDARRRATERIREQRAREEQERAEREERERSERRMSGESAGGGGGSLGGGDSDPLEISDESFETDPDYDDW</sequence>
<dbReference type="InterPro" id="IPR006594">
    <property type="entry name" value="LisH"/>
</dbReference>
<reference evidence="4" key="1">
    <citation type="journal article" date="2023" name="Commun. Biol.">
        <title>Genome analysis of Parmales, the sister group of diatoms, reveals the evolutionary specialization of diatoms from phago-mixotrophs to photoautotrophs.</title>
        <authorList>
            <person name="Ban H."/>
            <person name="Sato S."/>
            <person name="Yoshikawa S."/>
            <person name="Yamada K."/>
            <person name="Nakamura Y."/>
            <person name="Ichinomiya M."/>
            <person name="Sato N."/>
            <person name="Blanc-Mathieu R."/>
            <person name="Endo H."/>
            <person name="Kuwata A."/>
            <person name="Ogata H."/>
        </authorList>
    </citation>
    <scope>NUCLEOTIDE SEQUENCE [LARGE SCALE GENOMIC DNA]</scope>
    <source>
        <strain evidence="4">NIES 3700</strain>
    </source>
</reference>
<feature type="region of interest" description="Disordered" evidence="2">
    <location>
        <begin position="757"/>
        <end position="974"/>
    </location>
</feature>
<evidence type="ECO:0008006" key="5">
    <source>
        <dbReference type="Google" id="ProtNLM"/>
    </source>
</evidence>
<feature type="region of interest" description="Disordered" evidence="2">
    <location>
        <begin position="468"/>
        <end position="513"/>
    </location>
</feature>
<feature type="compositionally biased region" description="Basic and acidic residues" evidence="2">
    <location>
        <begin position="903"/>
        <end position="974"/>
    </location>
</feature>
<dbReference type="Proteomes" id="UP001165122">
    <property type="component" value="Unassembled WGS sequence"/>
</dbReference>
<accession>A0A9W7F0S1</accession>
<feature type="compositionally biased region" description="Low complexity" evidence="2">
    <location>
        <begin position="757"/>
        <end position="767"/>
    </location>
</feature>
<dbReference type="PANTHER" id="PTHR39063:SF1">
    <property type="entry name" value="OFD1 CENTRIOLE AND CENTRIOLAR SATELLITE PROTEIN"/>
    <property type="match status" value="1"/>
</dbReference>
<evidence type="ECO:0000256" key="2">
    <source>
        <dbReference type="SAM" id="MobiDB-lite"/>
    </source>
</evidence>
<feature type="compositionally biased region" description="Basic and acidic residues" evidence="2">
    <location>
        <begin position="857"/>
        <end position="892"/>
    </location>
</feature>
<dbReference type="InterPro" id="IPR055289">
    <property type="entry name" value="OFD1"/>
</dbReference>
<keyword evidence="4" id="KW-1185">Reference proteome</keyword>
<evidence type="ECO:0000313" key="3">
    <source>
        <dbReference type="EMBL" id="GMH98853.1"/>
    </source>
</evidence>
<dbReference type="PANTHER" id="PTHR39063">
    <property type="entry name" value="ORAL-FACIAL-DIGITAL SYNDROME 1 PROTEIN HOMOLOG"/>
    <property type="match status" value="1"/>
</dbReference>
<dbReference type="GO" id="GO:0005813">
    <property type="term" value="C:centrosome"/>
    <property type="evidence" value="ECO:0007669"/>
    <property type="project" value="TreeGrafter"/>
</dbReference>
<dbReference type="OrthoDB" id="206339at2759"/>
<dbReference type="EMBL" id="BRXW01000001">
    <property type="protein sequence ID" value="GMH98853.1"/>
    <property type="molecule type" value="Genomic_DNA"/>
</dbReference>
<evidence type="ECO:0000313" key="4">
    <source>
        <dbReference type="Proteomes" id="UP001165122"/>
    </source>
</evidence>
<feature type="compositionally biased region" description="Polar residues" evidence="2">
    <location>
        <begin position="847"/>
        <end position="856"/>
    </location>
</feature>
<proteinExistence type="predicted"/>
<gene>
    <name evidence="3" type="ORF">TrLO_g14197</name>
</gene>
<feature type="compositionally biased region" description="Gly residues" evidence="2">
    <location>
        <begin position="1082"/>
        <end position="1094"/>
    </location>
</feature>
<feature type="coiled-coil region" evidence="1">
    <location>
        <begin position="645"/>
        <end position="707"/>
    </location>
</feature>
<feature type="region of interest" description="Disordered" evidence="2">
    <location>
        <begin position="50"/>
        <end position="89"/>
    </location>
</feature>
<feature type="compositionally biased region" description="Polar residues" evidence="2">
    <location>
        <begin position="59"/>
        <end position="71"/>
    </location>
</feature>
<evidence type="ECO:0000256" key="1">
    <source>
        <dbReference type="SAM" id="Coils"/>
    </source>
</evidence>
<comment type="caution">
    <text evidence="3">The sequence shown here is derived from an EMBL/GenBank/DDBJ whole genome shotgun (WGS) entry which is preliminary data.</text>
</comment>
<dbReference type="PROSITE" id="PS50896">
    <property type="entry name" value="LISH"/>
    <property type="match status" value="1"/>
</dbReference>
<keyword evidence="1" id="KW-0175">Coiled coil</keyword>
<dbReference type="GO" id="GO:0005576">
    <property type="term" value="C:extracellular region"/>
    <property type="evidence" value="ECO:0007669"/>
    <property type="project" value="GOC"/>
</dbReference>
<name>A0A9W7F0S1_9STRA</name>
<feature type="compositionally biased region" description="Low complexity" evidence="2">
    <location>
        <begin position="794"/>
        <end position="813"/>
    </location>
</feature>
<protein>
    <recommendedName>
        <fullName evidence="5">LisH domain-containing protein</fullName>
    </recommendedName>
</protein>
<organism evidence="3 4">
    <name type="scientific">Triparma laevis f. longispina</name>
    <dbReference type="NCBI Taxonomy" id="1714387"/>
    <lineage>
        <taxon>Eukaryota</taxon>
        <taxon>Sar</taxon>
        <taxon>Stramenopiles</taxon>
        <taxon>Ochrophyta</taxon>
        <taxon>Bolidophyceae</taxon>
        <taxon>Parmales</taxon>
        <taxon>Triparmaceae</taxon>
        <taxon>Triparma</taxon>
    </lineage>
</organism>
<dbReference type="GO" id="GO:0060287">
    <property type="term" value="P:epithelial cilium movement involved in determination of left/right asymmetry"/>
    <property type="evidence" value="ECO:0007669"/>
    <property type="project" value="TreeGrafter"/>
</dbReference>
<feature type="compositionally biased region" description="Acidic residues" evidence="2">
    <location>
        <begin position="1096"/>
        <end position="1114"/>
    </location>
</feature>
<feature type="compositionally biased region" description="Low complexity" evidence="2">
    <location>
        <begin position="893"/>
        <end position="902"/>
    </location>
</feature>
<feature type="compositionally biased region" description="Basic and acidic residues" evidence="2">
    <location>
        <begin position="1011"/>
        <end position="1079"/>
    </location>
</feature>
<dbReference type="Pfam" id="PF16045">
    <property type="entry name" value="LisH_2"/>
    <property type="match status" value="1"/>
</dbReference>
<dbReference type="AlphaFoldDB" id="A0A9W7F0S1"/>
<dbReference type="GO" id="GO:0036064">
    <property type="term" value="C:ciliary basal body"/>
    <property type="evidence" value="ECO:0007669"/>
    <property type="project" value="TreeGrafter"/>
</dbReference>